<organism evidence="13 14">
    <name type="scientific">Reichenbachiella faecimaris</name>
    <dbReference type="NCBI Taxonomy" id="692418"/>
    <lineage>
        <taxon>Bacteria</taxon>
        <taxon>Pseudomonadati</taxon>
        <taxon>Bacteroidota</taxon>
        <taxon>Cytophagia</taxon>
        <taxon>Cytophagales</taxon>
        <taxon>Reichenbachiellaceae</taxon>
        <taxon>Reichenbachiella</taxon>
    </lineage>
</organism>
<dbReference type="EMBL" id="FWYF01000003">
    <property type="protein sequence ID" value="SMD36777.1"/>
    <property type="molecule type" value="Genomic_DNA"/>
</dbReference>
<keyword evidence="14" id="KW-1185">Reference proteome</keyword>
<dbReference type="Gene3D" id="3.40.50.1970">
    <property type="match status" value="1"/>
</dbReference>
<dbReference type="InterPro" id="IPR030963">
    <property type="entry name" value="DHQ_synth_fam"/>
</dbReference>
<dbReference type="InterPro" id="IPR050071">
    <property type="entry name" value="Dehydroquinate_synthase"/>
</dbReference>
<comment type="function">
    <text evidence="3">Catalyzes the conversion of 3-deoxy-D-arabino-heptulosonate 7-phosphate (DAHP) to dehydroquinate (DHQ).</text>
</comment>
<dbReference type="GO" id="GO:0046872">
    <property type="term" value="F:metal ion binding"/>
    <property type="evidence" value="ECO:0007669"/>
    <property type="project" value="UniProtKB-KW"/>
</dbReference>
<keyword evidence="7" id="KW-0520">NAD</keyword>
<dbReference type="CDD" id="cd08195">
    <property type="entry name" value="DHQS"/>
    <property type="match status" value="1"/>
</dbReference>
<keyword evidence="4" id="KW-0479">Metal-binding</keyword>
<evidence type="ECO:0000256" key="5">
    <source>
        <dbReference type="ARBA" id="ARBA00022741"/>
    </source>
</evidence>
<dbReference type="EC" id="4.2.3.4" evidence="10"/>
<dbReference type="InterPro" id="IPR030960">
    <property type="entry name" value="DHQS/DOIS_N"/>
</dbReference>
<dbReference type="Gene3D" id="1.20.1090.10">
    <property type="entry name" value="Dehydroquinate synthase-like - alpha domain"/>
    <property type="match status" value="1"/>
</dbReference>
<evidence type="ECO:0000259" key="11">
    <source>
        <dbReference type="Pfam" id="PF01761"/>
    </source>
</evidence>
<dbReference type="STRING" id="692418.SAMN04488029_3061"/>
<dbReference type="InterPro" id="IPR056179">
    <property type="entry name" value="DHQS_C"/>
</dbReference>
<evidence type="ECO:0000256" key="3">
    <source>
        <dbReference type="ARBA" id="ARBA00003485"/>
    </source>
</evidence>
<gene>
    <name evidence="13" type="ORF">SAMN04488029_3061</name>
</gene>
<sequence length="348" mass="38705">MENHRTEITNDITQSIRNFLDGKKYSQIAVICDENTEEHCLPVILDGLPEHYLLRIDSGEENKHLGTCEQLWMALTDAGFDRKGLVINLGGGVIGDMGGFVASTYKRGMDFLNIPTTLLSQVDASVGGKLGVDFHGFKNHIGLFAEPQNVLIDTCFYATLPQRELRSGFAEVIKHGLIYDKSYWQKVKTIDLDDANWSELVSRSIDIKKEVVKADPFESGLRKILNFGHTIGHAVESYFLDKGDQRLLHGEAIAVGMICEAYLSHKFTGLSIEELDEIVAYLIGIYHPVKIDKSLFDEIIGLTLQDKKNEGGAVQFSLLTGMGACKVNIPIATPDMLDSLFYFNQQLG</sequence>
<feature type="domain" description="3-dehydroquinate synthase N-terminal" evidence="11">
    <location>
        <begin position="55"/>
        <end position="166"/>
    </location>
</feature>
<comment type="cofactor">
    <cofactor evidence="1">
        <name>NAD(+)</name>
        <dbReference type="ChEBI" id="CHEBI:57540"/>
    </cofactor>
</comment>
<reference evidence="13 14" key="1">
    <citation type="submission" date="2017-04" db="EMBL/GenBank/DDBJ databases">
        <authorList>
            <person name="Afonso C.L."/>
            <person name="Miller P.J."/>
            <person name="Scott M.A."/>
            <person name="Spackman E."/>
            <person name="Goraichik I."/>
            <person name="Dimitrov K.M."/>
            <person name="Suarez D.L."/>
            <person name="Swayne D.E."/>
        </authorList>
    </citation>
    <scope>NUCLEOTIDE SEQUENCE [LARGE SCALE GENOMIC DNA]</scope>
    <source>
        <strain evidence="13 14">DSM 26133</strain>
    </source>
</reference>
<dbReference type="GO" id="GO:0005737">
    <property type="term" value="C:cytoplasm"/>
    <property type="evidence" value="ECO:0007669"/>
    <property type="project" value="InterPro"/>
</dbReference>
<keyword evidence="5" id="KW-0547">Nucleotide-binding</keyword>
<keyword evidence="8" id="KW-0456">Lyase</keyword>
<dbReference type="GO" id="GO:0009423">
    <property type="term" value="P:chorismate biosynthetic process"/>
    <property type="evidence" value="ECO:0007669"/>
    <property type="project" value="UniProtKB-UniRule"/>
</dbReference>
<dbReference type="InterPro" id="IPR016037">
    <property type="entry name" value="DHQ_synth_AroB"/>
</dbReference>
<evidence type="ECO:0000256" key="4">
    <source>
        <dbReference type="ARBA" id="ARBA00022723"/>
    </source>
</evidence>
<evidence type="ECO:0000256" key="8">
    <source>
        <dbReference type="ARBA" id="ARBA00023239"/>
    </source>
</evidence>
<name>A0A1W2GJE9_REIFA</name>
<comment type="cofactor">
    <cofactor evidence="2">
        <name>Co(2+)</name>
        <dbReference type="ChEBI" id="CHEBI:48828"/>
    </cofactor>
</comment>
<dbReference type="GO" id="GO:0009073">
    <property type="term" value="P:aromatic amino acid family biosynthetic process"/>
    <property type="evidence" value="ECO:0007669"/>
    <property type="project" value="InterPro"/>
</dbReference>
<evidence type="ECO:0000256" key="2">
    <source>
        <dbReference type="ARBA" id="ARBA00001941"/>
    </source>
</evidence>
<evidence type="ECO:0000256" key="1">
    <source>
        <dbReference type="ARBA" id="ARBA00001911"/>
    </source>
</evidence>
<keyword evidence="9" id="KW-0170">Cobalt</keyword>
<dbReference type="Pfam" id="PF24621">
    <property type="entry name" value="DHQS_C"/>
    <property type="match status" value="1"/>
</dbReference>
<evidence type="ECO:0000256" key="7">
    <source>
        <dbReference type="ARBA" id="ARBA00023027"/>
    </source>
</evidence>
<dbReference type="OrthoDB" id="9806583at2"/>
<dbReference type="GO" id="GO:0003856">
    <property type="term" value="F:3-dehydroquinate synthase activity"/>
    <property type="evidence" value="ECO:0007669"/>
    <property type="project" value="UniProtKB-UniRule"/>
</dbReference>
<feature type="domain" description="3-dehydroquinate synthase C-terminal" evidence="12">
    <location>
        <begin position="168"/>
        <end position="309"/>
    </location>
</feature>
<dbReference type="AlphaFoldDB" id="A0A1W2GJE9"/>
<dbReference type="PANTHER" id="PTHR43622:SF1">
    <property type="entry name" value="3-DEHYDROQUINATE SYNTHASE"/>
    <property type="match status" value="1"/>
</dbReference>
<dbReference type="RefSeq" id="WP_084373701.1">
    <property type="nucleotide sequence ID" value="NZ_FWYF01000003.1"/>
</dbReference>
<evidence type="ECO:0000313" key="13">
    <source>
        <dbReference type="EMBL" id="SMD36777.1"/>
    </source>
</evidence>
<dbReference type="Proteomes" id="UP000192472">
    <property type="component" value="Unassembled WGS sequence"/>
</dbReference>
<dbReference type="NCBIfam" id="TIGR01357">
    <property type="entry name" value="aroB"/>
    <property type="match status" value="1"/>
</dbReference>
<evidence type="ECO:0000256" key="10">
    <source>
        <dbReference type="NCBIfam" id="TIGR01357"/>
    </source>
</evidence>
<dbReference type="GO" id="GO:0000166">
    <property type="term" value="F:nucleotide binding"/>
    <property type="evidence" value="ECO:0007669"/>
    <property type="project" value="UniProtKB-KW"/>
</dbReference>
<evidence type="ECO:0000259" key="12">
    <source>
        <dbReference type="Pfam" id="PF24621"/>
    </source>
</evidence>
<keyword evidence="6" id="KW-0862">Zinc</keyword>
<evidence type="ECO:0000256" key="9">
    <source>
        <dbReference type="ARBA" id="ARBA00023285"/>
    </source>
</evidence>
<protein>
    <recommendedName>
        <fullName evidence="10">3-dehydroquinate synthase</fullName>
        <ecNumber evidence="10">4.2.3.4</ecNumber>
    </recommendedName>
</protein>
<accession>A0A1W2GJE9</accession>
<proteinExistence type="predicted"/>
<dbReference type="PANTHER" id="PTHR43622">
    <property type="entry name" value="3-DEHYDROQUINATE SYNTHASE"/>
    <property type="match status" value="1"/>
</dbReference>
<dbReference type="SUPFAM" id="SSF56796">
    <property type="entry name" value="Dehydroquinate synthase-like"/>
    <property type="match status" value="1"/>
</dbReference>
<dbReference type="Pfam" id="PF01761">
    <property type="entry name" value="DHQ_synthase"/>
    <property type="match status" value="1"/>
</dbReference>
<evidence type="ECO:0000313" key="14">
    <source>
        <dbReference type="Proteomes" id="UP000192472"/>
    </source>
</evidence>
<dbReference type="PIRSF" id="PIRSF001455">
    <property type="entry name" value="DHQ_synth"/>
    <property type="match status" value="1"/>
</dbReference>
<evidence type="ECO:0000256" key="6">
    <source>
        <dbReference type="ARBA" id="ARBA00022833"/>
    </source>
</evidence>